<feature type="compositionally biased region" description="Basic residues" evidence="1">
    <location>
        <begin position="479"/>
        <end position="492"/>
    </location>
</feature>
<feature type="region of interest" description="Disordered" evidence="1">
    <location>
        <begin position="653"/>
        <end position="683"/>
    </location>
</feature>
<accession>A0A9P7ZA32</accession>
<feature type="compositionally biased region" description="Polar residues" evidence="1">
    <location>
        <begin position="182"/>
        <end position="196"/>
    </location>
</feature>
<keyword evidence="3" id="KW-1185">Reference proteome</keyword>
<organism evidence="2 3">
    <name type="scientific">Calycina marina</name>
    <dbReference type="NCBI Taxonomy" id="1763456"/>
    <lineage>
        <taxon>Eukaryota</taxon>
        <taxon>Fungi</taxon>
        <taxon>Dikarya</taxon>
        <taxon>Ascomycota</taxon>
        <taxon>Pezizomycotina</taxon>
        <taxon>Leotiomycetes</taxon>
        <taxon>Helotiales</taxon>
        <taxon>Pezizellaceae</taxon>
        <taxon>Calycina</taxon>
    </lineage>
</organism>
<dbReference type="AlphaFoldDB" id="A0A9P7ZA32"/>
<dbReference type="EMBL" id="MU253764">
    <property type="protein sequence ID" value="KAG9247745.1"/>
    <property type="molecule type" value="Genomic_DNA"/>
</dbReference>
<feature type="compositionally biased region" description="Acidic residues" evidence="1">
    <location>
        <begin position="363"/>
        <end position="382"/>
    </location>
</feature>
<evidence type="ECO:0008006" key="4">
    <source>
        <dbReference type="Google" id="ProtNLM"/>
    </source>
</evidence>
<proteinExistence type="predicted"/>
<feature type="compositionally biased region" description="Acidic residues" evidence="1">
    <location>
        <begin position="432"/>
        <end position="448"/>
    </location>
</feature>
<feature type="compositionally biased region" description="Acidic residues" evidence="1">
    <location>
        <begin position="670"/>
        <end position="683"/>
    </location>
</feature>
<gene>
    <name evidence="2" type="ORF">BJ878DRAFT_141158</name>
</gene>
<feature type="region of interest" description="Disordered" evidence="1">
    <location>
        <begin position="231"/>
        <end position="263"/>
    </location>
</feature>
<feature type="region of interest" description="Disordered" evidence="1">
    <location>
        <begin position="277"/>
        <end position="329"/>
    </location>
</feature>
<evidence type="ECO:0000313" key="3">
    <source>
        <dbReference type="Proteomes" id="UP000887226"/>
    </source>
</evidence>
<feature type="region of interest" description="Disordered" evidence="1">
    <location>
        <begin position="358"/>
        <end position="545"/>
    </location>
</feature>
<name>A0A9P7ZA32_9HELO</name>
<sequence>MAYSGFARAMREAYMNPLISTGISFAVQLYSQQLGKNFSTTPNHFHAPKMVVFVETEYIYKPTPSRSKNTTTRRKPGPEQLSTLNKLQHIKSSGASLSTPRPAAAAAADDDESYSPGIQGTGTVYGGSDKANNDETDDHRDLPTIEELLFTKLQAQGFTTGGRAPGKTGGVEEVAADERGSSVDQSRSAQSDNSGGSPDDPIVLLGDGNLSASKADANDVSLRAESATVPGAGLFDNPETAIDSITPAPPRSSDGWHDIDDFPESAPRLRLAEQGAWTPDSLPHTPSSRLSSEPLHDSISTDSKATIPFSSPPPRHYRASPETQISQEGRLHTGRGVADEHELVDYALDTLLINEGARKQQEVEQEQEKEEGNSEDEDEGPEQEMNIITPVVTAERAGGSPRPANRQQSLPNLAPSPEPSHNKAGSRCGRDSDDELNSSDSAGDDEEEPRPAKRKQPSSSHGGPARKKRRRPLQQSPPRQRRPLSKTHRQCPRSHSPLNQRSRVATSSSAKSRLPSPTPSMLQSIDTKMSLGDSNLSPSSRATSPTLTEITFRRHSAHCYSFTATIWDGCDGRGVSLAQLARLIASTGHVGKIDDFTIKSMKPDSYLLSGFSRHTSSSITAEAGRDYVGATRTRPQDGKAVDAGAFTALRSELSSGDDDESGLIHSDPELGGDGDSDGCSSEDELFCSGTRTNVPWDPVDEQRLLAYKKERKSWKWIFRQFPGRTQAAVRTRLNMVQARGE</sequence>
<comment type="caution">
    <text evidence="2">The sequence shown here is derived from an EMBL/GenBank/DDBJ whole genome shotgun (WGS) entry which is preliminary data.</text>
</comment>
<evidence type="ECO:0000313" key="2">
    <source>
        <dbReference type="EMBL" id="KAG9247745.1"/>
    </source>
</evidence>
<feature type="region of interest" description="Disordered" evidence="1">
    <location>
        <begin position="157"/>
        <end position="210"/>
    </location>
</feature>
<feature type="compositionally biased region" description="Gly residues" evidence="1">
    <location>
        <begin position="159"/>
        <end position="169"/>
    </location>
</feature>
<feature type="compositionally biased region" description="Polar residues" evidence="1">
    <location>
        <begin position="519"/>
        <end position="545"/>
    </location>
</feature>
<reference evidence="2" key="1">
    <citation type="journal article" date="2021" name="IMA Fungus">
        <title>Genomic characterization of three marine fungi, including Emericellopsis atlantica sp. nov. with signatures of a generalist lifestyle and marine biomass degradation.</title>
        <authorList>
            <person name="Hagestad O.C."/>
            <person name="Hou L."/>
            <person name="Andersen J.H."/>
            <person name="Hansen E.H."/>
            <person name="Altermark B."/>
            <person name="Li C."/>
            <person name="Kuhnert E."/>
            <person name="Cox R.J."/>
            <person name="Crous P.W."/>
            <person name="Spatafora J.W."/>
            <person name="Lail K."/>
            <person name="Amirebrahimi M."/>
            <person name="Lipzen A."/>
            <person name="Pangilinan J."/>
            <person name="Andreopoulos W."/>
            <person name="Hayes R.D."/>
            <person name="Ng V."/>
            <person name="Grigoriev I.V."/>
            <person name="Jackson S.A."/>
            <person name="Sutton T.D.S."/>
            <person name="Dobson A.D.W."/>
            <person name="Rama T."/>
        </authorList>
    </citation>
    <scope>NUCLEOTIDE SEQUENCE</scope>
    <source>
        <strain evidence="2">TRa3180A</strain>
    </source>
</reference>
<feature type="compositionally biased region" description="Polar residues" evidence="1">
    <location>
        <begin position="496"/>
        <end position="511"/>
    </location>
</feature>
<protein>
    <recommendedName>
        <fullName evidence="4">Myb-like domain-containing protein</fullName>
    </recommendedName>
</protein>
<evidence type="ECO:0000256" key="1">
    <source>
        <dbReference type="SAM" id="MobiDB-lite"/>
    </source>
</evidence>
<feature type="region of interest" description="Disordered" evidence="1">
    <location>
        <begin position="92"/>
        <end position="139"/>
    </location>
</feature>
<dbReference type="OrthoDB" id="5380548at2759"/>
<dbReference type="Proteomes" id="UP000887226">
    <property type="component" value="Unassembled WGS sequence"/>
</dbReference>